<name>A0A0D8XUJ9_DICVI</name>
<reference evidence="3" key="2">
    <citation type="journal article" date="2016" name="Sci. Rep.">
        <title>Dictyocaulus viviparus genome, variome and transcriptome elucidate lungworm biology and support future intervention.</title>
        <authorList>
            <person name="McNulty S.N."/>
            <person name="Strube C."/>
            <person name="Rosa B.A."/>
            <person name="Martin J.C."/>
            <person name="Tyagi R."/>
            <person name="Choi Y.J."/>
            <person name="Wang Q."/>
            <person name="Hallsworth Pepin K."/>
            <person name="Zhang X."/>
            <person name="Ozersky P."/>
            <person name="Wilson R.K."/>
            <person name="Sternberg P.W."/>
            <person name="Gasser R.B."/>
            <person name="Mitreva M."/>
        </authorList>
    </citation>
    <scope>NUCLEOTIDE SEQUENCE [LARGE SCALE GENOMIC DNA]</scope>
    <source>
        <strain evidence="3">HannoverDv2000</strain>
    </source>
</reference>
<evidence type="ECO:0000313" key="2">
    <source>
        <dbReference type="EMBL" id="KJH46061.1"/>
    </source>
</evidence>
<dbReference type="PANTHER" id="PTHR45751">
    <property type="entry name" value="COPINE FAMILY PROTEIN 1"/>
    <property type="match status" value="1"/>
</dbReference>
<dbReference type="SMART" id="SM00327">
    <property type="entry name" value="VWA"/>
    <property type="match status" value="1"/>
</dbReference>
<dbReference type="STRING" id="29172.A0A0D8XUJ9"/>
<keyword evidence="3" id="KW-1185">Reference proteome</keyword>
<dbReference type="GO" id="GO:0004842">
    <property type="term" value="F:ubiquitin-protein transferase activity"/>
    <property type="evidence" value="ECO:0007669"/>
    <property type="project" value="TreeGrafter"/>
</dbReference>
<dbReference type="EMBL" id="KN716371">
    <property type="protein sequence ID" value="KJH46061.1"/>
    <property type="molecule type" value="Genomic_DNA"/>
</dbReference>
<feature type="domain" description="VWFA" evidence="1">
    <location>
        <begin position="3411"/>
        <end position="3605"/>
    </location>
</feature>
<dbReference type="GO" id="GO:0016567">
    <property type="term" value="P:protein ubiquitination"/>
    <property type="evidence" value="ECO:0007669"/>
    <property type="project" value="TreeGrafter"/>
</dbReference>
<dbReference type="PANTHER" id="PTHR45751:SF11">
    <property type="entry name" value="COPINE FAMILY PROTEIN 2"/>
    <property type="match status" value="1"/>
</dbReference>
<gene>
    <name evidence="2" type="ORF">DICVIV_07871</name>
</gene>
<dbReference type="OrthoDB" id="5855668at2759"/>
<reference evidence="2 3" key="1">
    <citation type="submission" date="2013-11" db="EMBL/GenBank/DDBJ databases">
        <title>Draft genome of the bovine lungworm Dictyocaulus viviparus.</title>
        <authorList>
            <person name="Mitreva M."/>
        </authorList>
    </citation>
    <scope>NUCLEOTIDE SEQUENCE [LARGE SCALE GENOMIC DNA]</scope>
    <source>
        <strain evidence="2 3">HannoverDv2000</strain>
    </source>
</reference>
<dbReference type="GO" id="GO:0005634">
    <property type="term" value="C:nucleus"/>
    <property type="evidence" value="ECO:0007669"/>
    <property type="project" value="TreeGrafter"/>
</dbReference>
<proteinExistence type="predicted"/>
<evidence type="ECO:0000259" key="1">
    <source>
        <dbReference type="SMART" id="SM00327"/>
    </source>
</evidence>
<dbReference type="Proteomes" id="UP000053766">
    <property type="component" value="Unassembled WGS sequence"/>
</dbReference>
<sequence length="3689" mass="415184">MEEKKFMERTTGTIASYGCLQPKSSEDAATESLISGNRRLTDNVTISAAKEETIERFDDISQVIEPEQTEITLIHNIVADANALRVLASEEKECYRWDEYAKENQVYNAIQKTWIEKTGINVTRRALETHDEDSFGFWKTTEDTDVKVVYSKDESNREQALQSIRAPTNIEIETTREYIHGDFANTSSIVSVKQEDSAYQAFAVEQQKYDFHLTDDNDNNKASSASCHLVETELMSEKAAVYEFGCRSVEMIGTLGILTPKQLETEEAFTQIVQARQLQEIKSMRASDDVVVERTSSFKQEDISDEALKQKILSTKDYVSLSTKAPVELTSSVDFERIMRSTSYETGFSIPTLSMQAVETVGKETGESSVDGFWTTHGTTSTCAKTIPERGVESAHADTLSTKASAEEVISSDINFATEPIMKISSVVPHIQKEGDERTLSIDEHSLVTSHHKPPSGESVLISKKDIDLISTAENLKEFIQKETHLAASLGFIEPPMEASVSVSTALDAPQNLVFEKHMRAASSMTVNELVNMNKEEVLSQSAKVISESCTERGTMITKSAGYASANETLTLSSEDEKASSVVNLPSKTEMSSDITMLESMEVAAQGLWQTMPGGESSVTMKEREKSSEKSEFSAKAAQLEEVSVIDEKYQSNSDEIIYSAVENQRQFTYGHYGIALGSVSEDLARMAYRREIDEKFPERQRDSLAAKFREYSEDEACVRITAHAIEKPREQFEQHSKTLQSTKTIGLAKTLSGTREEAVEQPVTLVGTDQNLSLHHRVTEKQMIVEIANTKAAQKHQVEILLERNKLEQNENKSIIIFDGNKQDSSLRSKECKDESISSLYQAIDRNESGIDITLQNHVLEIEQITKDVLASSNTVAEASYDLNMTASDVASKIIDDNERLYENRQLKINEYNQNIELEGRLENADIIGKHHCFNEEKQSSTHHEYGDEQIQHTLSMCRIEAPRRQSEYDEITRRLAKTLALEKYCHEATEDVTEITEDLTAKDIQTESISRDFTDFHRAASVGCLKAISNEIIHFDRQMTRSEHDLRTCREFRASENQTLSSQSYKEFISEVQGLTTQWDIIETDQAALICWKDSEKQSSAILTKAVTDRDIGTTLDLTVRKAGCYGELELGSEAKDTAAIQLHVDESDTSFTLQRSISESHVKHTVVDVDVLESRALLHEFGKHEVATSAEFGKLRAKRSSEEHIVESMPDVRSFAQIYSTTASKDLTTSRDELLRSENQTEEKVKLLANVNKETLYKRLAAAKDFSLSSDLELQRRSEAGKAEFEVNISHTTQENAQVSEAREETAFSEYKSHIDEHFTSQVVPIQSKERLETNLSGCKETSVQSLINIGQEEAEQLAHTSVPLKSSENQKRKFEIQMVKSEKHLEREDNEGMSQGINTVILKELAAAKLYEYGNEKTQICTLFGKIVQKKCEMEEVENFIPTSRKWLELFQCKATSCEVVESTTTLQYPSKSVKFEKLIRATNNSSAVLSIKASTSEAASTSSSYSKSGHKESAAIKLRTRSKERAEKKLLEQEWNLQSTSSEWQAVLNDLEAEITKTVAIQERYNYITKASSETDAISEQHICKEQASADKMQLISTANVEKEQKSFSIDWNDQILHINRLTQDFAEIEQLVDEINKNSSTPASFKEYSRVESDSGINLIRRNLPKSKETCIHVISISATLQQIFATQAASDENCKAFVTLVLPSTSMNTELVPMIPRKETAFLSTKRSTDVITSTTANYHCCNDRSSETMIKRTHFVKEKSSERLREISDGVVEILSKWEGVERDLEAEVFLPKKLDVKFSLATFEVSEEVETLTKAMFMPEESMQAIAVKRIVLLVAVSRNLFIDERVVDLALREKEREIISTEILLAEKQLRKETWRLRESGDVIFNAVINLHKFELGKPLKRHEICLPEKICISAAPLFVKADTVESDVVWSSHTMEKSPDQIIISKDIVTANTISPLKVKVMETIDEKVRLVVELLGTKGSVEAINAEWPVANVAGRIEYKTEEFGDEHVVLFAQINSKQISYEDVESIRAIARICVNSLSAIGSKEEERTVSTNWLVKPQQENFNKLICICNKGVSAYLSCSESTEETVLVVHMKEILPHLQHTNYKLNDKRFGGNYHLDTKASTIVDKQAMMALTQKIQMEAIRHKQIQRIRSELSLRVTATSTENVVVNSVYEKVMQAADITTTRPCANVSDSYRVRFLESLEEYANTYFDFAFIETRDVASKMNKIPQVIEGVSMNCDAVEDIHIESNPILSGAAEFAVASIVVRDCNKIEPKSIKTFASSSVSTAYAASYVRADEEQAIMFVHNDIHHGPKSVIAVKESSEEKHTLYQKYEKDSMNEMIQKTYAIAWFGGKFYLKTDASEEHQIIVTRDMEKIRDIVIHCERRFIISNLASPISLTTNETTVETLVVDRLLKREDISYSVSKKIITRNLMSSELRVEESAEHVENIHSIFDKYNEIFDLDRTIYIPRSGGICKLDTKSTTTLSELIHTDLVKSIVNEYQVDITNIIANTCTPVELHAYSSKTTSLVVQQHLSRLSDRDDVRNIFLIPNKGIATTFTAKESTEMSVISASNLRRSDEIIHEMTLITEKRYGGAAILSTKASSDVTSSMGGILLCPRSSDLSAKKSIIIGNTVTPARLSTTASSTETCVIEKQWTKEQAQYTITKKIAACNTDLILATFREAGDNHETTNCAYNRIAAEEEVEKTINEKRIGGDVVLKKPRIGDHISLITFETIDVIENIILQLYRKSSKEDTAVTRFIPFTTKGTTLASKASTESTETSEIALQSTGTFEMHAMIVRTDHNTGDSPILSCECSKEASISGVFNLSRLGDAQSVKEMKEAANRIPGVIIEMRESQTMSESINLTFERDMSTAFISDTIFVPRDGGKFMLSTRQAGDENIINNVDLAKRRIDAMDAIFCKILCNKEGPVEIFTSATMDTVIGVSCQLQRSPQIECSLVKKVVPRSDNPISKSIHEVTIEEEIINVYLRGEDERHNAEYTMKLIAYGGTIELKTNYAKENLISITFEFSKAHEAGVSEITKATKREEITDKWLSASSEEVVGSVFTLDSGRQSHDMSLITRIISNEAEPVFCKLKEASDNVISTTYSLQKDSNVASEKSVLTMPRYGGGVMISCYASTEVSITANKDVLCRRITDDDTSIIKSIKNIGESTGLVSKCSEETIFHLNYSYEKQPTDIRTTIVESESRKDFGLSIDIKASRDEFINTEQLSMNARAVEVEVEGVVKRPSRETSSVLLHTESVSESMVHVEQVLEKKYTHVDETMSMDTYTELEERRKDEKRVSFASEVTEKTMEMIDHSLNLNMSMTIEPAFQKPSIIKKPMKKEREHRHRELKRNEAPSFAPIRRNSLLQALAIGSPHNIPHFKTLQDIIRAIKHAGLEYSNLIFGIDYTKSNCYQGERTFDGRTLHDLDLIDELNPYQQVIQIVGKTLSSFDADGMIPAYGFGDEEFTDKGIFNIADRYNLEKDCNGFEEVLKIYNEVTPKVIMSGPTNFVPLIERAVEICKEKHSYHILVIVADGQVTNEKINQKAIAAASHYPLSIIMVGVGDGPWNMMGRFDENIPKRLFDNFHFVDFHKVFVLILPYNLNAFRIHKIYQLTICLICFFPYPLYLTSFNKKEELLVMYNAPNPEASFALNALMEIPDQYKAIKELGLLKHSRRG</sequence>
<dbReference type="InterPro" id="IPR052079">
    <property type="entry name" value="E3_ligase/Copine_domain"/>
</dbReference>
<accession>A0A0D8XUJ9</accession>
<protein>
    <submittedName>
        <fullName evidence="2">Copine</fullName>
    </submittedName>
</protein>
<organism evidence="2 3">
    <name type="scientific">Dictyocaulus viviparus</name>
    <name type="common">Bovine lungworm</name>
    <dbReference type="NCBI Taxonomy" id="29172"/>
    <lineage>
        <taxon>Eukaryota</taxon>
        <taxon>Metazoa</taxon>
        <taxon>Ecdysozoa</taxon>
        <taxon>Nematoda</taxon>
        <taxon>Chromadorea</taxon>
        <taxon>Rhabditida</taxon>
        <taxon>Rhabditina</taxon>
        <taxon>Rhabditomorpha</taxon>
        <taxon>Strongyloidea</taxon>
        <taxon>Metastrongylidae</taxon>
        <taxon>Dictyocaulus</taxon>
    </lineage>
</organism>
<dbReference type="InterPro" id="IPR002035">
    <property type="entry name" value="VWF_A"/>
</dbReference>
<dbReference type="Pfam" id="PF07002">
    <property type="entry name" value="Copine"/>
    <property type="match status" value="1"/>
</dbReference>
<dbReference type="InterPro" id="IPR010734">
    <property type="entry name" value="Copine_C"/>
</dbReference>
<evidence type="ECO:0000313" key="3">
    <source>
        <dbReference type="Proteomes" id="UP000053766"/>
    </source>
</evidence>